<accession>A0A6H5ITI7</accession>
<feature type="region of interest" description="Disordered" evidence="1">
    <location>
        <begin position="1"/>
        <end position="35"/>
    </location>
</feature>
<dbReference type="Gene3D" id="4.10.60.10">
    <property type="entry name" value="Zinc finger, CCHC-type"/>
    <property type="match status" value="1"/>
</dbReference>
<dbReference type="EMBL" id="CADCXV010001046">
    <property type="protein sequence ID" value="CAB0040721.1"/>
    <property type="molecule type" value="Genomic_DNA"/>
</dbReference>
<name>A0A6H5ITI7_9HYME</name>
<evidence type="ECO:0000313" key="3">
    <source>
        <dbReference type="EMBL" id="CAB0040721.1"/>
    </source>
</evidence>
<dbReference type="SUPFAM" id="SSF57756">
    <property type="entry name" value="Retrovirus zinc finger-like domains"/>
    <property type="match status" value="1"/>
</dbReference>
<dbReference type="EMBL" id="CADCXV010001046">
    <property type="protein sequence ID" value="CAB0040719.1"/>
    <property type="molecule type" value="Genomic_DNA"/>
</dbReference>
<protein>
    <recommendedName>
        <fullName evidence="5">CCHC-type domain-containing protein</fullName>
    </recommendedName>
</protein>
<proteinExistence type="predicted"/>
<evidence type="ECO:0000256" key="1">
    <source>
        <dbReference type="SAM" id="MobiDB-lite"/>
    </source>
</evidence>
<organism evidence="2 4">
    <name type="scientific">Trichogramma brassicae</name>
    <dbReference type="NCBI Taxonomy" id="86971"/>
    <lineage>
        <taxon>Eukaryota</taxon>
        <taxon>Metazoa</taxon>
        <taxon>Ecdysozoa</taxon>
        <taxon>Arthropoda</taxon>
        <taxon>Hexapoda</taxon>
        <taxon>Insecta</taxon>
        <taxon>Pterygota</taxon>
        <taxon>Neoptera</taxon>
        <taxon>Endopterygota</taxon>
        <taxon>Hymenoptera</taxon>
        <taxon>Apocrita</taxon>
        <taxon>Proctotrupomorpha</taxon>
        <taxon>Chalcidoidea</taxon>
        <taxon>Trichogrammatidae</taxon>
        <taxon>Trichogramma</taxon>
    </lineage>
</organism>
<dbReference type="InterPro" id="IPR036875">
    <property type="entry name" value="Znf_CCHC_sf"/>
</dbReference>
<gene>
    <name evidence="2" type="ORF">TBRA_LOCUS12413</name>
    <name evidence="3" type="ORF">TBRA_LOCUS12415</name>
</gene>
<evidence type="ECO:0000313" key="4">
    <source>
        <dbReference type="Proteomes" id="UP000479190"/>
    </source>
</evidence>
<feature type="compositionally biased region" description="Polar residues" evidence="1">
    <location>
        <begin position="19"/>
        <end position="35"/>
    </location>
</feature>
<evidence type="ECO:0008006" key="5">
    <source>
        <dbReference type="Google" id="ProtNLM"/>
    </source>
</evidence>
<sequence length="352" mass="39842">MRDGQQDRQAPGSTDEVGETSQLESSSLPSMPTKTMTPSAVIAASMTRRIIGAPLLARDAPLPTPAEFATGCYEEKIIRIEGLVEGLNTFIFGRNNLHKVVIKYSLSLEQAILALKKTKQKQVPPRPPSAEKAVCTFPIFSFNATGLTNWSRDQFAPASRANVSSAARSFSDVEKTTSTWSRNREKSRRAPLLTQQSKPKRYHRYLITPQALRSVDGAPRVEAVPKKKEEPEIRLTGSLFNGLKPMPMNELDPPLRVCFNCRGMDHVHKACKKPKRKNVCWNYGRNRETIDRCPRYKEAYFRWSSWKQNPSLSVRTQKRHGTRPMPPEILLQPRAGESPLNHFERLKRHLVG</sequence>
<reference evidence="2 4" key="1">
    <citation type="submission" date="2020-02" db="EMBL/GenBank/DDBJ databases">
        <authorList>
            <person name="Ferguson B K."/>
        </authorList>
    </citation>
    <scope>NUCLEOTIDE SEQUENCE [LARGE SCALE GENOMIC DNA]</scope>
</reference>
<keyword evidence="4" id="KW-1185">Reference proteome</keyword>
<dbReference type="GO" id="GO:0008270">
    <property type="term" value="F:zinc ion binding"/>
    <property type="evidence" value="ECO:0007669"/>
    <property type="project" value="InterPro"/>
</dbReference>
<evidence type="ECO:0000313" key="2">
    <source>
        <dbReference type="EMBL" id="CAB0040719.1"/>
    </source>
</evidence>
<dbReference type="Proteomes" id="UP000479190">
    <property type="component" value="Unassembled WGS sequence"/>
</dbReference>
<dbReference type="AlphaFoldDB" id="A0A6H5ITI7"/>
<dbReference type="GO" id="GO:0003676">
    <property type="term" value="F:nucleic acid binding"/>
    <property type="evidence" value="ECO:0007669"/>
    <property type="project" value="InterPro"/>
</dbReference>